<feature type="compositionally biased region" description="Polar residues" evidence="6">
    <location>
        <begin position="208"/>
        <end position="219"/>
    </location>
</feature>
<dbReference type="RefSeq" id="XP_028580085.1">
    <property type="nucleotide sequence ID" value="XM_028724252.1"/>
</dbReference>
<evidence type="ECO:0000256" key="6">
    <source>
        <dbReference type="SAM" id="MobiDB-lite"/>
    </source>
</evidence>
<dbReference type="GO" id="GO:0019789">
    <property type="term" value="F:SUMO transferase activity"/>
    <property type="evidence" value="ECO:0007669"/>
    <property type="project" value="InterPro"/>
</dbReference>
<feature type="region of interest" description="Disordered" evidence="6">
    <location>
        <begin position="146"/>
        <end position="168"/>
    </location>
</feature>
<dbReference type="Proteomes" id="UP000472272">
    <property type="component" value="Chromosome 3"/>
</dbReference>
<evidence type="ECO:0000313" key="8">
    <source>
        <dbReference type="Ensembl" id="ENSPMRP00000000581.1"/>
    </source>
</evidence>
<dbReference type="GO" id="GO:0016925">
    <property type="term" value="P:protein sumoylation"/>
    <property type="evidence" value="ECO:0007669"/>
    <property type="project" value="TreeGrafter"/>
</dbReference>
<reference evidence="8" key="3">
    <citation type="submission" date="2025-09" db="UniProtKB">
        <authorList>
            <consortium name="Ensembl"/>
        </authorList>
    </citation>
    <scope>IDENTIFICATION</scope>
</reference>
<dbReference type="InterPro" id="IPR001841">
    <property type="entry name" value="Znf_RING"/>
</dbReference>
<dbReference type="CTD" id="285498"/>
<dbReference type="PANTHER" id="PTHR22663">
    <property type="entry name" value="RING FINGER PROTEIN NARYA-RELATED"/>
    <property type="match status" value="1"/>
</dbReference>
<dbReference type="GO" id="GO:0000795">
    <property type="term" value="C:synaptonemal complex"/>
    <property type="evidence" value="ECO:0007669"/>
    <property type="project" value="InterPro"/>
</dbReference>
<dbReference type="AlphaFoldDB" id="A0A670HM59"/>
<feature type="region of interest" description="Disordered" evidence="6">
    <location>
        <begin position="260"/>
        <end position="282"/>
    </location>
</feature>
<reference evidence="8" key="2">
    <citation type="submission" date="2025-08" db="UniProtKB">
        <authorList>
            <consortium name="Ensembl"/>
        </authorList>
    </citation>
    <scope>IDENTIFICATION</scope>
</reference>
<proteinExistence type="predicted"/>
<evidence type="ECO:0000256" key="3">
    <source>
        <dbReference type="ARBA" id="ARBA00022833"/>
    </source>
</evidence>
<gene>
    <name evidence="8" type="primary">RNF212</name>
</gene>
<dbReference type="GeneTree" id="ENSGT00740000115581"/>
<dbReference type="InterPro" id="IPR013083">
    <property type="entry name" value="Znf_RING/FYVE/PHD"/>
</dbReference>
<evidence type="ECO:0000259" key="7">
    <source>
        <dbReference type="PROSITE" id="PS50089"/>
    </source>
</evidence>
<dbReference type="GO" id="GO:0008270">
    <property type="term" value="F:zinc ion binding"/>
    <property type="evidence" value="ECO:0007669"/>
    <property type="project" value="UniProtKB-KW"/>
</dbReference>
<dbReference type="Pfam" id="PF14634">
    <property type="entry name" value="zf-RING_5"/>
    <property type="match status" value="1"/>
</dbReference>
<dbReference type="SUPFAM" id="SSF57850">
    <property type="entry name" value="RING/U-box"/>
    <property type="match status" value="1"/>
</dbReference>
<feature type="region of interest" description="Disordered" evidence="6">
    <location>
        <begin position="177"/>
        <end position="196"/>
    </location>
</feature>
<evidence type="ECO:0000256" key="4">
    <source>
        <dbReference type="ARBA" id="ARBA00023254"/>
    </source>
</evidence>
<feature type="domain" description="RING-type" evidence="7">
    <location>
        <begin position="7"/>
        <end position="47"/>
    </location>
</feature>
<keyword evidence="1" id="KW-0479">Metal-binding</keyword>
<dbReference type="PROSITE" id="PS00518">
    <property type="entry name" value="ZF_RING_1"/>
    <property type="match status" value="1"/>
</dbReference>
<dbReference type="Ensembl" id="ENSPMRT00000000609.1">
    <property type="protein sequence ID" value="ENSPMRP00000000581.1"/>
    <property type="gene ID" value="ENSPMRG00000000435.1"/>
</dbReference>
<dbReference type="PANTHER" id="PTHR22663:SF21">
    <property type="entry name" value="E3 SUMO-PROTEIN LIGASE RNF212-RELATED"/>
    <property type="match status" value="1"/>
</dbReference>
<dbReference type="CDD" id="cd16746">
    <property type="entry name" value="RING-HC_RNF212"/>
    <property type="match status" value="1"/>
</dbReference>
<evidence type="ECO:0000256" key="2">
    <source>
        <dbReference type="ARBA" id="ARBA00022771"/>
    </source>
</evidence>
<evidence type="ECO:0000256" key="1">
    <source>
        <dbReference type="ARBA" id="ARBA00022723"/>
    </source>
</evidence>
<sequence>MAALVFCNACFQKPQRAAQKFCLTNCGHVVCEQCLRKGKKDECVICRAPCRTIVLSKKVNSNIQLLFMEIDGLCKTYSKEITQIAHFQEKHRRRLLANYKGKITKLEGYLKKATQQMQHKQQVQHSFQSQISRSSPMETDYVPSSVRKTESAAGPTRISLISPPQNGHMGSVTWRGSQLSGMTSSQNSSSGSVRSLSLRMPNRETSYMSPFVSTQNNRDQTPDGFGQRTMQHYRCTPTPSLSSVTRHPISLPNLLQRQNLGSTSLPGHSLHLQTPFNRELIR</sequence>
<evidence type="ECO:0000313" key="9">
    <source>
        <dbReference type="Proteomes" id="UP000472272"/>
    </source>
</evidence>
<reference evidence="8 9" key="1">
    <citation type="journal article" date="2019" name="Proc. Natl. Acad. Sci. U.S.A.">
        <title>Regulatory changes in pterin and carotenoid genes underlie balanced color polymorphisms in the wall lizard.</title>
        <authorList>
            <person name="Andrade P."/>
            <person name="Pinho C."/>
            <person name="Perez I de Lanuza G."/>
            <person name="Afonso S."/>
            <person name="Brejcha J."/>
            <person name="Rubin C.J."/>
            <person name="Wallerman O."/>
            <person name="Pereira P."/>
            <person name="Sabatino S.J."/>
            <person name="Bellati A."/>
            <person name="Pellitteri-Rosa D."/>
            <person name="Bosakova Z."/>
            <person name="Bunikis I."/>
            <person name="Carretero M.A."/>
            <person name="Feiner N."/>
            <person name="Marsik P."/>
            <person name="Pauperio F."/>
            <person name="Salvi D."/>
            <person name="Soler L."/>
            <person name="While G.M."/>
            <person name="Uller T."/>
            <person name="Font E."/>
            <person name="Andersson L."/>
            <person name="Carneiro M."/>
        </authorList>
    </citation>
    <scope>NUCLEOTIDE SEQUENCE</scope>
</reference>
<protein>
    <submittedName>
        <fullName evidence="8">Ring finger protein 212</fullName>
    </submittedName>
</protein>
<dbReference type="InterPro" id="IPR042123">
    <property type="entry name" value="Zip3/RNF212-like"/>
</dbReference>
<evidence type="ECO:0000256" key="5">
    <source>
        <dbReference type="PROSITE-ProRule" id="PRU00175"/>
    </source>
</evidence>
<dbReference type="GO" id="GO:0007129">
    <property type="term" value="P:homologous chromosome pairing at meiosis"/>
    <property type="evidence" value="ECO:0007669"/>
    <property type="project" value="TreeGrafter"/>
</dbReference>
<organism evidence="8 9">
    <name type="scientific">Podarcis muralis</name>
    <name type="common">Wall lizard</name>
    <name type="synonym">Lacerta muralis</name>
    <dbReference type="NCBI Taxonomy" id="64176"/>
    <lineage>
        <taxon>Eukaryota</taxon>
        <taxon>Metazoa</taxon>
        <taxon>Chordata</taxon>
        <taxon>Craniata</taxon>
        <taxon>Vertebrata</taxon>
        <taxon>Euteleostomi</taxon>
        <taxon>Lepidosauria</taxon>
        <taxon>Squamata</taxon>
        <taxon>Bifurcata</taxon>
        <taxon>Unidentata</taxon>
        <taxon>Episquamata</taxon>
        <taxon>Laterata</taxon>
        <taxon>Lacertibaenia</taxon>
        <taxon>Lacertidae</taxon>
        <taxon>Podarcis</taxon>
    </lineage>
</organism>
<dbReference type="InterPro" id="IPR017907">
    <property type="entry name" value="Znf_RING_CS"/>
</dbReference>
<dbReference type="OMA" id="TNCGHVI"/>
<keyword evidence="2 5" id="KW-0863">Zinc-finger</keyword>
<dbReference type="PROSITE" id="PS50089">
    <property type="entry name" value="ZF_RING_2"/>
    <property type="match status" value="1"/>
</dbReference>
<dbReference type="GO" id="GO:0007131">
    <property type="term" value="P:reciprocal meiotic recombination"/>
    <property type="evidence" value="ECO:0007669"/>
    <property type="project" value="InterPro"/>
</dbReference>
<accession>A0A670HM59</accession>
<dbReference type="GeneID" id="114594490"/>
<keyword evidence="3" id="KW-0862">Zinc</keyword>
<keyword evidence="9" id="KW-1185">Reference proteome</keyword>
<name>A0A670HM59_PODMU</name>
<dbReference type="Gene3D" id="3.30.40.10">
    <property type="entry name" value="Zinc/RING finger domain, C3HC4 (zinc finger)"/>
    <property type="match status" value="1"/>
</dbReference>
<feature type="compositionally biased region" description="Polar residues" evidence="6">
    <location>
        <begin position="260"/>
        <end position="276"/>
    </location>
</feature>
<keyword evidence="4" id="KW-0469">Meiosis</keyword>
<feature type="region of interest" description="Disordered" evidence="6">
    <location>
        <begin position="208"/>
        <end position="229"/>
    </location>
</feature>